<dbReference type="KEGG" id="haei:MUN82_08760"/>
<accession>A0A8T9T2I9</accession>
<reference evidence="1 2" key="1">
    <citation type="submission" date="2022-04" db="EMBL/GenBank/DDBJ databases">
        <title>Hymenobacter sp. isolated from the air.</title>
        <authorList>
            <person name="Won M."/>
            <person name="Lee C.-M."/>
            <person name="Woen H.-Y."/>
            <person name="Kwon S.-W."/>
        </authorList>
    </citation>
    <scope>NUCLEOTIDE SEQUENCE [LARGE SCALE GENOMIC DNA]</scope>
    <source>
        <strain evidence="2">5413 J-13</strain>
    </source>
</reference>
<gene>
    <name evidence="1" type="ORF">MUN82_08760</name>
</gene>
<dbReference type="Proteomes" id="UP000829925">
    <property type="component" value="Chromosome"/>
</dbReference>
<protein>
    <submittedName>
        <fullName evidence="1">Uncharacterized protein</fullName>
    </submittedName>
</protein>
<proteinExistence type="predicted"/>
<organism evidence="1 2">
    <name type="scientific">Hymenobacter aerilatus</name>
    <dbReference type="NCBI Taxonomy" id="2932251"/>
    <lineage>
        <taxon>Bacteria</taxon>
        <taxon>Pseudomonadati</taxon>
        <taxon>Bacteroidota</taxon>
        <taxon>Cytophagia</taxon>
        <taxon>Cytophagales</taxon>
        <taxon>Hymenobacteraceae</taxon>
        <taxon>Hymenobacter</taxon>
    </lineage>
</organism>
<name>A0A8T9T2I9_9BACT</name>
<keyword evidence="2" id="KW-1185">Reference proteome</keyword>
<dbReference type="RefSeq" id="WP_245096723.1">
    <property type="nucleotide sequence ID" value="NZ_CP095053.1"/>
</dbReference>
<evidence type="ECO:0000313" key="2">
    <source>
        <dbReference type="Proteomes" id="UP000829925"/>
    </source>
</evidence>
<sequence length="55" mass="5785">MKSTTQERITSILVSASGGAIIGNAFGKDGYIVGAFAGLLIGMYAEKEWLASKFN</sequence>
<dbReference type="AlphaFoldDB" id="A0A8T9T2I9"/>
<dbReference type="EMBL" id="CP095053">
    <property type="protein sequence ID" value="UOR07173.1"/>
    <property type="molecule type" value="Genomic_DNA"/>
</dbReference>
<evidence type="ECO:0000313" key="1">
    <source>
        <dbReference type="EMBL" id="UOR07173.1"/>
    </source>
</evidence>